<keyword evidence="4" id="KW-1185">Reference proteome</keyword>
<dbReference type="OMA" id="YGHRESW"/>
<organism evidence="2 4">
    <name type="scientific">Neospora caninum (strain Liverpool)</name>
    <dbReference type="NCBI Taxonomy" id="572307"/>
    <lineage>
        <taxon>Eukaryota</taxon>
        <taxon>Sar</taxon>
        <taxon>Alveolata</taxon>
        <taxon>Apicomplexa</taxon>
        <taxon>Conoidasida</taxon>
        <taxon>Coccidia</taxon>
        <taxon>Eucoccidiorida</taxon>
        <taxon>Eimeriorina</taxon>
        <taxon>Sarcocystidae</taxon>
        <taxon>Neospora</taxon>
    </lineage>
</organism>
<name>F0V9S2_NEOCL</name>
<dbReference type="EMBL" id="FR823383">
    <property type="protein sequence ID" value="CBZ50233.1"/>
    <property type="molecule type" value="Genomic_DNA"/>
</dbReference>
<dbReference type="RefSeq" id="XP_003880268.1">
    <property type="nucleotide sequence ID" value="XM_003880219.1"/>
</dbReference>
<dbReference type="InParanoid" id="F0V9S2"/>
<dbReference type="OrthoDB" id="329789at2759"/>
<reference evidence="2" key="1">
    <citation type="submission" date="2011-02" db="EMBL/GenBank/DDBJ databases">
        <authorList>
            <person name="Aslett M."/>
        </authorList>
    </citation>
    <scope>NUCLEOTIDE SEQUENCE</scope>
    <source>
        <strain evidence="2">Liverpool</strain>
    </source>
</reference>
<evidence type="ECO:0000313" key="2">
    <source>
        <dbReference type="EMBL" id="CBZ50233.1"/>
    </source>
</evidence>
<sequence length="397" mass="44777">MDYRRQNRGAVPPLLHLFPMIVAEGVAAGIFLSIIVSAEVGLRYGGMSTEFDVESHGHNWILDSGACFLGLPRNLVVDPILDSEFMKSQKLVTDNTGPRLCRWLEGIYRMHMKQKPAWEASHQKLQGAFPLLRLMGLVKKPIMVFPEFRLRITVKHFSLWEDDRWGQSLPWICATVAYALPDGKGAELFAHIDRVFSIHPERQEATPVHLLLNPSPTFNQYVDFHKISHISAQHGARKICRILFERESNVSISKAAEASEISDYLPRESLTLRFSKNNFWTKDENCYILSKLTITSSINDMSLCKVVAGNGARGLWPSLWRRRIKPIALTVIGVDFFNFRRPTFAAVVKEGIQLKGISDTPVLMELVTDPTLVPAYVAVARQACGSSWGKNVFSPCR</sequence>
<feature type="transmembrane region" description="Helical" evidence="1">
    <location>
        <begin position="20"/>
        <end position="42"/>
    </location>
</feature>
<keyword evidence="1" id="KW-0812">Transmembrane</keyword>
<dbReference type="VEuPathDB" id="ToxoDB:NCLIV_007080"/>
<accession>F0V9S2</accession>
<evidence type="ECO:0000313" key="3">
    <source>
        <dbReference type="EMBL" id="CEL64834.1"/>
    </source>
</evidence>
<keyword evidence="1" id="KW-0472">Membrane</keyword>
<proteinExistence type="predicted"/>
<reference evidence="2" key="2">
    <citation type="submission" date="2011-03" db="EMBL/GenBank/DDBJ databases">
        <title>Comparative genomics and transcriptomics of Neospora caninum and Toxoplasma gondii.</title>
        <authorList>
            <person name="Reid A.J."/>
            <person name="Sohal A."/>
            <person name="Harris D."/>
            <person name="Quail M."/>
            <person name="Sanders M."/>
            <person name="Berriman M."/>
            <person name="Wastling J.M."/>
            <person name="Pain A."/>
        </authorList>
    </citation>
    <scope>NUCLEOTIDE SEQUENCE</scope>
    <source>
        <strain evidence="2">Liverpool</strain>
    </source>
</reference>
<evidence type="ECO:0000256" key="1">
    <source>
        <dbReference type="SAM" id="Phobius"/>
    </source>
</evidence>
<reference evidence="3" key="4">
    <citation type="journal article" date="2015" name="PLoS ONE">
        <title>Comprehensive Evaluation of Toxoplasma gondii VEG and Neospora caninum LIV Genomes with Tachyzoite Stage Transcriptome and Proteome Defines Novel Transcript Features.</title>
        <authorList>
            <person name="Ramaprasad A."/>
            <person name="Mourier T."/>
            <person name="Naeem R."/>
            <person name="Malas T.B."/>
            <person name="Moussa E."/>
            <person name="Panigrahi A."/>
            <person name="Vermont S.J."/>
            <person name="Otto T.D."/>
            <person name="Wastling J."/>
            <person name="Pain A."/>
        </authorList>
    </citation>
    <scope>NUCLEOTIDE SEQUENCE</scope>
    <source>
        <strain evidence="3">Liverpool</strain>
    </source>
</reference>
<evidence type="ECO:0008006" key="5">
    <source>
        <dbReference type="Google" id="ProtNLM"/>
    </source>
</evidence>
<dbReference type="eggNOG" id="ENOG502QYSY">
    <property type="taxonomic scope" value="Eukaryota"/>
</dbReference>
<protein>
    <recommendedName>
        <fullName evidence="5">Dense granule protein GRA12</fullName>
    </recommendedName>
</protein>
<reference evidence="4" key="3">
    <citation type="journal article" date="2012" name="PLoS Pathog.">
        <title>Comparative genomics of the apicomplexan parasites Toxoplasma gondii and Neospora caninum: Coccidia differing in host range and transmission strategy.</title>
        <authorList>
            <person name="Reid A.J."/>
            <person name="Vermont S.J."/>
            <person name="Cotton J.A."/>
            <person name="Harris D."/>
            <person name="Hill-Cawthorne G.A."/>
            <person name="Konen-Waisman S."/>
            <person name="Latham S.M."/>
            <person name="Mourier T."/>
            <person name="Norton R."/>
            <person name="Quail M.A."/>
            <person name="Sanders M."/>
            <person name="Shanmugam D."/>
            <person name="Sohal A."/>
            <person name="Wasmuth J.D."/>
            <person name="Brunk B."/>
            <person name="Grigg M.E."/>
            <person name="Howard J.C."/>
            <person name="Parkinson J."/>
            <person name="Roos D.S."/>
            <person name="Trees A.J."/>
            <person name="Berriman M."/>
            <person name="Pain A."/>
            <person name="Wastling J.M."/>
        </authorList>
    </citation>
    <scope>NUCLEOTIDE SEQUENCE [LARGE SCALE GENOMIC DNA]</scope>
    <source>
        <strain evidence="4">Liverpool</strain>
    </source>
</reference>
<keyword evidence="1" id="KW-1133">Transmembrane helix</keyword>
<gene>
    <name evidence="3" type="ORF">BN1204_007080</name>
    <name evidence="2" type="ORF">NCLIV_007080</name>
</gene>
<dbReference type="Proteomes" id="UP000007494">
    <property type="component" value="Chromosome III"/>
</dbReference>
<evidence type="ECO:0000313" key="4">
    <source>
        <dbReference type="Proteomes" id="UP000007494"/>
    </source>
</evidence>
<dbReference type="EMBL" id="LN714477">
    <property type="protein sequence ID" value="CEL64834.1"/>
    <property type="molecule type" value="Genomic_DNA"/>
</dbReference>
<dbReference type="GeneID" id="13446290"/>
<dbReference type="AlphaFoldDB" id="F0V9S2"/>